<gene>
    <name evidence="1" type="ORF">D9757_003248</name>
</gene>
<reference evidence="1 2" key="1">
    <citation type="journal article" date="2020" name="ISME J.">
        <title>Uncovering the hidden diversity of litter-decomposition mechanisms in mushroom-forming fungi.</title>
        <authorList>
            <person name="Floudas D."/>
            <person name="Bentzer J."/>
            <person name="Ahren D."/>
            <person name="Johansson T."/>
            <person name="Persson P."/>
            <person name="Tunlid A."/>
        </authorList>
    </citation>
    <scope>NUCLEOTIDE SEQUENCE [LARGE SCALE GENOMIC DNA]</scope>
    <source>
        <strain evidence="1 2">CBS 406.79</strain>
    </source>
</reference>
<proteinExistence type="predicted"/>
<dbReference type="AlphaFoldDB" id="A0A8H5HYK5"/>
<dbReference type="EMBL" id="JAACJN010000007">
    <property type="protein sequence ID" value="KAF5391979.1"/>
    <property type="molecule type" value="Genomic_DNA"/>
</dbReference>
<evidence type="ECO:0000313" key="1">
    <source>
        <dbReference type="EMBL" id="KAF5391979.1"/>
    </source>
</evidence>
<sequence>MCRTAGQDRSKKSLQIFIENPKNQRVIAGLAQPSSFDFDIASGFLATVCKEIPGIQSWENLYRRVSSLRNCPNLSEVTSDLRRLLNTMKTRDARAGSLVATHRQKRKLIVECGLRQKSYSVADILSNNIPDTIPPITVLWRERSDSDRKIRRYTYLSEYEGPEQLTGKRIERTTDYDMIYLHNDESHIVLSGSPDKFEVELMALRQVPTGDGLYSEGLMSFLSQAVDAARDVRRNIRPTHDGVMNQIGLNMGPRHCRVFGAAKSFTKKLTDEQMISHDHDIIGAVSVFWAICQAILPEDIRSTINQYMEDEQLPALQTRNVEPGSGFTLHIKEKPFFFPYAPRAPPEAYINKGYGAPTHTDPTYCCFALAFIVRRVIDRSHPARQGAKALQDHMGGNYVDVRLGVIVASAAGTILAFKPGEMHATTLSHGACNYGYAITFSRRLADGYRELSGEKKADYFIKSEEIVSHA</sequence>
<comment type="caution">
    <text evidence="1">The sequence shown here is derived from an EMBL/GenBank/DDBJ whole genome shotgun (WGS) entry which is preliminary data.</text>
</comment>
<keyword evidence="2" id="KW-1185">Reference proteome</keyword>
<accession>A0A8H5HYK5</accession>
<protein>
    <submittedName>
        <fullName evidence="1">Uncharacterized protein</fullName>
    </submittedName>
</protein>
<evidence type="ECO:0000313" key="2">
    <source>
        <dbReference type="Proteomes" id="UP000518752"/>
    </source>
</evidence>
<dbReference type="OrthoDB" id="2684108at2759"/>
<name>A0A8H5HYK5_9AGAR</name>
<organism evidence="1 2">
    <name type="scientific">Collybiopsis confluens</name>
    <dbReference type="NCBI Taxonomy" id="2823264"/>
    <lineage>
        <taxon>Eukaryota</taxon>
        <taxon>Fungi</taxon>
        <taxon>Dikarya</taxon>
        <taxon>Basidiomycota</taxon>
        <taxon>Agaricomycotina</taxon>
        <taxon>Agaricomycetes</taxon>
        <taxon>Agaricomycetidae</taxon>
        <taxon>Agaricales</taxon>
        <taxon>Marasmiineae</taxon>
        <taxon>Omphalotaceae</taxon>
        <taxon>Collybiopsis</taxon>
    </lineage>
</organism>
<dbReference type="Proteomes" id="UP000518752">
    <property type="component" value="Unassembled WGS sequence"/>
</dbReference>